<evidence type="ECO:0000256" key="1">
    <source>
        <dbReference type="SAM" id="Phobius"/>
    </source>
</evidence>
<accession>A0ABP6WY49</accession>
<gene>
    <name evidence="2" type="ORF">GCM10022419_042590</name>
</gene>
<name>A0ABP6WY49_9ACTN</name>
<protein>
    <submittedName>
        <fullName evidence="2">Uncharacterized protein</fullName>
    </submittedName>
</protein>
<organism evidence="2 3">
    <name type="scientific">Nonomuraea rosea</name>
    <dbReference type="NCBI Taxonomy" id="638574"/>
    <lineage>
        <taxon>Bacteria</taxon>
        <taxon>Bacillati</taxon>
        <taxon>Actinomycetota</taxon>
        <taxon>Actinomycetes</taxon>
        <taxon>Streptosporangiales</taxon>
        <taxon>Streptosporangiaceae</taxon>
        <taxon>Nonomuraea</taxon>
    </lineage>
</organism>
<keyword evidence="1" id="KW-0812">Transmembrane</keyword>
<feature type="transmembrane region" description="Helical" evidence="1">
    <location>
        <begin position="45"/>
        <end position="71"/>
    </location>
</feature>
<keyword evidence="1" id="KW-0472">Membrane</keyword>
<sequence>MNTVKSLIMALFKVGVVLFLALGVIVVLAQAVGLVAGNPGLVSGAVSALGMAMTVAAGVTGLLGFLMSYLFHWQAGED</sequence>
<keyword evidence="3" id="KW-1185">Reference proteome</keyword>
<reference evidence="3" key="1">
    <citation type="journal article" date="2019" name="Int. J. Syst. Evol. Microbiol.">
        <title>The Global Catalogue of Microorganisms (GCM) 10K type strain sequencing project: providing services to taxonomists for standard genome sequencing and annotation.</title>
        <authorList>
            <consortium name="The Broad Institute Genomics Platform"/>
            <consortium name="The Broad Institute Genome Sequencing Center for Infectious Disease"/>
            <person name="Wu L."/>
            <person name="Ma J."/>
        </authorList>
    </citation>
    <scope>NUCLEOTIDE SEQUENCE [LARGE SCALE GENOMIC DNA]</scope>
    <source>
        <strain evidence="3">JCM 17326</strain>
    </source>
</reference>
<dbReference type="RefSeq" id="WP_345564114.1">
    <property type="nucleotide sequence ID" value="NZ_BAABDQ010000008.1"/>
</dbReference>
<evidence type="ECO:0000313" key="2">
    <source>
        <dbReference type="EMBL" id="GAA3557408.1"/>
    </source>
</evidence>
<comment type="caution">
    <text evidence="2">The sequence shown here is derived from an EMBL/GenBank/DDBJ whole genome shotgun (WGS) entry which is preliminary data.</text>
</comment>
<keyword evidence="1" id="KW-1133">Transmembrane helix</keyword>
<dbReference type="Proteomes" id="UP001500630">
    <property type="component" value="Unassembled WGS sequence"/>
</dbReference>
<dbReference type="EMBL" id="BAABDQ010000008">
    <property type="protein sequence ID" value="GAA3557408.1"/>
    <property type="molecule type" value="Genomic_DNA"/>
</dbReference>
<evidence type="ECO:0000313" key="3">
    <source>
        <dbReference type="Proteomes" id="UP001500630"/>
    </source>
</evidence>
<proteinExistence type="predicted"/>